<accession>A0A8J8KBV9</accession>
<evidence type="ECO:0000313" key="1">
    <source>
        <dbReference type="EMBL" id="NSL52012.1"/>
    </source>
</evidence>
<gene>
    <name evidence="1" type="ORF">HR057_09635</name>
</gene>
<reference evidence="1" key="1">
    <citation type="submission" date="2020-06" db="EMBL/GenBank/DDBJ databases">
        <title>A novel thermopfilic bacterium from Erzurum, Turkey.</title>
        <authorList>
            <person name="Adiguzel A."/>
            <person name="Ay H."/>
            <person name="Baltaci M.O."/>
        </authorList>
    </citation>
    <scope>NUCLEOTIDE SEQUENCE</scope>
    <source>
        <strain evidence="1">P2</strain>
    </source>
</reference>
<name>A0A8J8KBV9_9BACI</name>
<evidence type="ECO:0000313" key="2">
    <source>
        <dbReference type="Proteomes" id="UP000625804"/>
    </source>
</evidence>
<dbReference type="RefSeq" id="WP_173731215.1">
    <property type="nucleotide sequence ID" value="NZ_JABTTE010000011.1"/>
</dbReference>
<dbReference type="AlphaFoldDB" id="A0A8J8KBV9"/>
<proteinExistence type="predicted"/>
<sequence>MVQSPTEFFKTLPPKQCVDCGDIIDEQAESYLNQCDHCLSKAEE</sequence>
<organism evidence="1 2">
    <name type="scientific">Calidifontibacillus erzurumensis</name>
    <dbReference type="NCBI Taxonomy" id="2741433"/>
    <lineage>
        <taxon>Bacteria</taxon>
        <taxon>Bacillati</taxon>
        <taxon>Bacillota</taxon>
        <taxon>Bacilli</taxon>
        <taxon>Bacillales</taxon>
        <taxon>Bacillaceae</taxon>
        <taxon>Calidifontibacillus/Schinkia group</taxon>
        <taxon>Calidifontibacillus</taxon>
    </lineage>
</organism>
<keyword evidence="2" id="KW-1185">Reference proteome</keyword>
<dbReference type="EMBL" id="JABTTE010000011">
    <property type="protein sequence ID" value="NSL52012.1"/>
    <property type="molecule type" value="Genomic_DNA"/>
</dbReference>
<dbReference type="Proteomes" id="UP000625804">
    <property type="component" value="Unassembled WGS sequence"/>
</dbReference>
<comment type="caution">
    <text evidence="1">The sequence shown here is derived from an EMBL/GenBank/DDBJ whole genome shotgun (WGS) entry which is preliminary data.</text>
</comment>
<dbReference type="InterPro" id="IPR025432">
    <property type="entry name" value="YhfH-like"/>
</dbReference>
<protein>
    <submittedName>
        <fullName evidence="1">YhfH family protein</fullName>
    </submittedName>
</protein>
<dbReference type="Pfam" id="PF14149">
    <property type="entry name" value="YhfH"/>
    <property type="match status" value="1"/>
</dbReference>